<evidence type="ECO:0000259" key="3">
    <source>
        <dbReference type="Pfam" id="PF05223"/>
    </source>
</evidence>
<dbReference type="Pfam" id="PF05223">
    <property type="entry name" value="MecA_N"/>
    <property type="match status" value="1"/>
</dbReference>
<dbReference type="Pfam" id="PF00905">
    <property type="entry name" value="Transpeptidase"/>
    <property type="match status" value="1"/>
</dbReference>
<dbReference type="GO" id="GO:0046677">
    <property type="term" value="P:response to antibiotic"/>
    <property type="evidence" value="ECO:0007669"/>
    <property type="project" value="InterPro"/>
</dbReference>
<proteinExistence type="predicted"/>
<dbReference type="GO" id="GO:0008658">
    <property type="term" value="F:penicillin binding"/>
    <property type="evidence" value="ECO:0007669"/>
    <property type="project" value="InterPro"/>
</dbReference>
<evidence type="ECO:0000313" key="4">
    <source>
        <dbReference type="EMBL" id="OMI39725.1"/>
    </source>
</evidence>
<dbReference type="RefSeq" id="WP_065963615.1">
    <property type="nucleotide sequence ID" value="NZ_ASQP01000140.1"/>
</dbReference>
<gene>
    <name evidence="4" type="ORF">SPAR_09483</name>
</gene>
<dbReference type="PANTHER" id="PTHR30627">
    <property type="entry name" value="PEPTIDOGLYCAN D,D-TRANSPEPTIDASE"/>
    <property type="match status" value="1"/>
</dbReference>
<feature type="region of interest" description="Disordered" evidence="1">
    <location>
        <begin position="28"/>
        <end position="56"/>
    </location>
</feature>
<dbReference type="SUPFAM" id="SSF56601">
    <property type="entry name" value="beta-lactamase/transpeptidase-like"/>
    <property type="match status" value="1"/>
</dbReference>
<dbReference type="PROSITE" id="PS51257">
    <property type="entry name" value="PROKAR_LIPOPROTEIN"/>
    <property type="match status" value="1"/>
</dbReference>
<feature type="compositionally biased region" description="Gly residues" evidence="1">
    <location>
        <begin position="28"/>
        <end position="41"/>
    </location>
</feature>
<organism evidence="4 5">
    <name type="scientific">Streptomyces sparsogenes DSM 40356</name>
    <dbReference type="NCBI Taxonomy" id="1331668"/>
    <lineage>
        <taxon>Bacteria</taxon>
        <taxon>Bacillati</taxon>
        <taxon>Actinomycetota</taxon>
        <taxon>Actinomycetes</taxon>
        <taxon>Kitasatosporales</taxon>
        <taxon>Streptomycetaceae</taxon>
        <taxon>Streptomyces</taxon>
    </lineage>
</organism>
<dbReference type="InterPro" id="IPR050515">
    <property type="entry name" value="Beta-lactam/transpept"/>
</dbReference>
<dbReference type="GO" id="GO:0005886">
    <property type="term" value="C:plasma membrane"/>
    <property type="evidence" value="ECO:0007669"/>
    <property type="project" value="TreeGrafter"/>
</dbReference>
<dbReference type="Gene3D" id="3.40.710.10">
    <property type="entry name" value="DD-peptidase/beta-lactamase superfamily"/>
    <property type="match status" value="1"/>
</dbReference>
<dbReference type="FunFam" id="3.40.710.10:FF:000061">
    <property type="entry name" value="Penicillin-binding protein A"/>
    <property type="match status" value="1"/>
</dbReference>
<dbReference type="Proteomes" id="UP000186168">
    <property type="component" value="Unassembled WGS sequence"/>
</dbReference>
<dbReference type="PANTHER" id="PTHR30627:SF24">
    <property type="entry name" value="PENICILLIN-BINDING PROTEIN 4B"/>
    <property type="match status" value="1"/>
</dbReference>
<evidence type="ECO:0000313" key="5">
    <source>
        <dbReference type="Proteomes" id="UP000186168"/>
    </source>
</evidence>
<feature type="domain" description="Penicillin-binding protein transpeptidase" evidence="2">
    <location>
        <begin position="271"/>
        <end position="543"/>
    </location>
</feature>
<sequence>MRSGARAAVIGAVFAAMVGVAGCGGGQDGSAGSKDGAGAGSGDDKPVVKKVKTGPPSAAEVKATARDFLAAWSAGEAGKAAALTDDEKAAADALTAYREAAHIGKVALTAGQRTGRTVPFTVNARISYGGRQVPWTYESALTVTRDKTTGAAVVDWKPSVVHPKLRAGDALKTGPAGTPPVKAVDRDGAELRAADHPTLKAILDGLRERYGKKAGGTAGVETWISRAKGSKTPDETLKVLTKGKPGTLRTTIDAKLQTTAERAVNKRSKAAVVAIKPSTGEVLAVANSPAQGFNTAFQGSYAPGSTMKVITSALLIDKGLAGYGKPHPCPKYFSYGGWKFQNDDKFEIKGGRFEQSFARSCNTAFISQAPKLADDDLTKEARDVFGIGLNWKTGISSFDGAVPVQSAASKGASLIGQGGVRMNPLNMASVSATVASGVFRQPYLVSPSVDGRTLAKAARGLKPGTRQQLKSLMKLTATSGTAAQAMSGMSGDFGAKTGSAEVDGQKEPNGWFTAYRGDLAAAAVVPQGGHGGDSAGPIVASVLRAG</sequence>
<evidence type="ECO:0000259" key="2">
    <source>
        <dbReference type="Pfam" id="PF00905"/>
    </source>
</evidence>
<dbReference type="InterPro" id="IPR012338">
    <property type="entry name" value="Beta-lactam/transpept-like"/>
</dbReference>
<dbReference type="GeneID" id="96744628"/>
<keyword evidence="5" id="KW-1185">Reference proteome</keyword>
<dbReference type="InterPro" id="IPR007887">
    <property type="entry name" value="MecA_N"/>
</dbReference>
<reference evidence="4 5" key="1">
    <citation type="submission" date="2013-05" db="EMBL/GenBank/DDBJ databases">
        <title>Genome sequence of Streptomyces sparsogenes DSM 40356.</title>
        <authorList>
            <person name="Coyne S."/>
            <person name="Seebeck F.P."/>
        </authorList>
    </citation>
    <scope>NUCLEOTIDE SEQUENCE [LARGE SCALE GENOMIC DNA]</scope>
    <source>
        <strain evidence="4 5">DSM 40356</strain>
    </source>
</reference>
<accession>A0A1R1SN26</accession>
<comment type="caution">
    <text evidence="4">The sequence shown here is derived from an EMBL/GenBank/DDBJ whole genome shotgun (WGS) entry which is preliminary data.</text>
</comment>
<dbReference type="EMBL" id="ASQP01000140">
    <property type="protein sequence ID" value="OMI39725.1"/>
    <property type="molecule type" value="Genomic_DNA"/>
</dbReference>
<dbReference type="GO" id="GO:0071972">
    <property type="term" value="F:peptidoglycan L,D-transpeptidase activity"/>
    <property type="evidence" value="ECO:0007669"/>
    <property type="project" value="TreeGrafter"/>
</dbReference>
<dbReference type="InterPro" id="IPR001460">
    <property type="entry name" value="PCN-bd_Tpept"/>
</dbReference>
<protein>
    <submittedName>
        <fullName evidence="4">Penicillin-binding protein</fullName>
    </submittedName>
</protein>
<dbReference type="STRING" id="67365.GCA_001704635_07179"/>
<dbReference type="AlphaFoldDB" id="A0A1R1SN26"/>
<name>A0A1R1SN26_9ACTN</name>
<feature type="domain" description="NTF2-like N-terminal transpeptidase" evidence="3">
    <location>
        <begin position="62"/>
        <end position="168"/>
    </location>
</feature>
<dbReference type="GO" id="GO:0071555">
    <property type="term" value="P:cell wall organization"/>
    <property type="evidence" value="ECO:0007669"/>
    <property type="project" value="TreeGrafter"/>
</dbReference>
<evidence type="ECO:0000256" key="1">
    <source>
        <dbReference type="SAM" id="MobiDB-lite"/>
    </source>
</evidence>